<dbReference type="InterPro" id="IPR003593">
    <property type="entry name" value="AAA+_ATPase"/>
</dbReference>
<dbReference type="Pfam" id="PF01580">
    <property type="entry name" value="FtsK_SpoIIIE"/>
    <property type="match status" value="1"/>
</dbReference>
<evidence type="ECO:0000256" key="3">
    <source>
        <dbReference type="PROSITE-ProRule" id="PRU00289"/>
    </source>
</evidence>
<keyword evidence="2 3" id="KW-0067">ATP-binding</keyword>
<evidence type="ECO:0000256" key="2">
    <source>
        <dbReference type="ARBA" id="ARBA00022840"/>
    </source>
</evidence>
<dbReference type="Proteomes" id="UP001240150">
    <property type="component" value="Chromosome"/>
</dbReference>
<dbReference type="PROSITE" id="PS50901">
    <property type="entry name" value="FTSK"/>
    <property type="match status" value="1"/>
</dbReference>
<feature type="compositionally biased region" description="Low complexity" evidence="4">
    <location>
        <begin position="295"/>
        <end position="309"/>
    </location>
</feature>
<dbReference type="PANTHER" id="PTHR22683">
    <property type="entry name" value="SPORULATION PROTEIN RELATED"/>
    <property type="match status" value="1"/>
</dbReference>
<accession>A0ABY8WAZ7</accession>
<organism evidence="6 7">
    <name type="scientific">Actinoplanes oblitus</name>
    <dbReference type="NCBI Taxonomy" id="3040509"/>
    <lineage>
        <taxon>Bacteria</taxon>
        <taxon>Bacillati</taxon>
        <taxon>Actinomycetota</taxon>
        <taxon>Actinomycetes</taxon>
        <taxon>Micromonosporales</taxon>
        <taxon>Micromonosporaceae</taxon>
        <taxon>Actinoplanes</taxon>
    </lineage>
</organism>
<dbReference type="PANTHER" id="PTHR22683:SF1">
    <property type="entry name" value="TYPE VII SECRETION SYSTEM PROTEIN ESSC"/>
    <property type="match status" value="1"/>
</dbReference>
<reference evidence="6 7" key="1">
    <citation type="submission" date="2023-06" db="EMBL/GenBank/DDBJ databases">
        <authorList>
            <person name="Yushchuk O."/>
            <person name="Binda E."/>
            <person name="Ruckert-Reed C."/>
            <person name="Fedorenko V."/>
            <person name="Kalinowski J."/>
            <person name="Marinelli F."/>
        </authorList>
    </citation>
    <scope>NUCLEOTIDE SEQUENCE [LARGE SCALE GENOMIC DNA]</scope>
    <source>
        <strain evidence="6 7">NRRL 3884</strain>
    </source>
</reference>
<feature type="binding site" evidence="3">
    <location>
        <begin position="77"/>
        <end position="84"/>
    </location>
    <ligand>
        <name>ATP</name>
        <dbReference type="ChEBI" id="CHEBI:30616"/>
    </ligand>
</feature>
<sequence length="601" mass="62420">MSPDDRAPADLPRPPRDRTDTAPPADRVPAGPPRDRTDTAPPPGDRLRVAIGQAADGTPVRLDLKESADGGMGPHGLVAGAGTPELLRAVVLGLAATHVPDEVTFVLLDAATGAFDGLDRLPHTAVLLDASRPDLVPRLIEALEGESARRKRLLVAAGCASHGAYLRKTANHPPMPALVLVGQQVSALLGAHPELADVLRRLGWLGRARGIHLLLSAATDPEVHGLAGYLSYRIALPGAPAFILDSPAAGPVLPGHAVLRTGTNRTVPFTPVGPTPPGATPVGATPVRPTRSGSAPAGPAPVGTTPAGATPVSATPVGSALDRLFTGPPPTHRIWLPPLDISPTLDELAGPAVSDPDHGLAFADRSLHGALQVPLAALDKPRDHRRDTIWLPVAGNVAVVGAAGSGKTTILRTIIAALSLSPGTPAARIVAPDSVAAGYQRLPLVHGVLGTSSATDDLKRDLYTRLDDPHGDTIVMIDGWAEFRAAHPHWHELLLEIAQRGTARGVHLIATATHWSDFDQGFTDYFGSRLELRLADPAESAINPATAATIPPGRPGRGIVAAPKGALHFLAARPELTATPEADLLRVLTTTPSPARPDRQP</sequence>
<evidence type="ECO:0000313" key="6">
    <source>
        <dbReference type="EMBL" id="WIM93569.1"/>
    </source>
</evidence>
<name>A0ABY8WAZ7_9ACTN</name>
<dbReference type="SMART" id="SM00382">
    <property type="entry name" value="AAA"/>
    <property type="match status" value="1"/>
</dbReference>
<dbReference type="InterPro" id="IPR050206">
    <property type="entry name" value="FtsK/SpoIIIE/SftA"/>
</dbReference>
<feature type="region of interest" description="Disordered" evidence="4">
    <location>
        <begin position="266"/>
        <end position="309"/>
    </location>
</feature>
<evidence type="ECO:0000313" key="7">
    <source>
        <dbReference type="Proteomes" id="UP001240150"/>
    </source>
</evidence>
<feature type="domain" description="FtsK" evidence="5">
    <location>
        <begin position="57"/>
        <end position="251"/>
    </location>
</feature>
<evidence type="ECO:0000256" key="4">
    <source>
        <dbReference type="SAM" id="MobiDB-lite"/>
    </source>
</evidence>
<dbReference type="InterPro" id="IPR027417">
    <property type="entry name" value="P-loop_NTPase"/>
</dbReference>
<keyword evidence="7" id="KW-1185">Reference proteome</keyword>
<proteinExistence type="predicted"/>
<gene>
    <name evidence="6" type="ORF">ACTOB_005551</name>
</gene>
<dbReference type="SUPFAM" id="SSF52540">
    <property type="entry name" value="P-loop containing nucleoside triphosphate hydrolases"/>
    <property type="match status" value="1"/>
</dbReference>
<dbReference type="Gene3D" id="3.40.50.300">
    <property type="entry name" value="P-loop containing nucleotide triphosphate hydrolases"/>
    <property type="match status" value="2"/>
</dbReference>
<dbReference type="InterPro" id="IPR002543">
    <property type="entry name" value="FtsK_dom"/>
</dbReference>
<evidence type="ECO:0000256" key="1">
    <source>
        <dbReference type="ARBA" id="ARBA00022741"/>
    </source>
</evidence>
<feature type="compositionally biased region" description="Basic and acidic residues" evidence="4">
    <location>
        <begin position="1"/>
        <end position="20"/>
    </location>
</feature>
<protein>
    <submittedName>
        <fullName evidence="6">FtsK/SpoIIIE domain-containing protein</fullName>
    </submittedName>
</protein>
<dbReference type="RefSeq" id="WP_284914777.1">
    <property type="nucleotide sequence ID" value="NZ_CP126980.1"/>
</dbReference>
<evidence type="ECO:0000259" key="5">
    <source>
        <dbReference type="PROSITE" id="PS50901"/>
    </source>
</evidence>
<keyword evidence="1 3" id="KW-0547">Nucleotide-binding</keyword>
<feature type="region of interest" description="Disordered" evidence="4">
    <location>
        <begin position="1"/>
        <end position="59"/>
    </location>
</feature>
<dbReference type="EMBL" id="CP126980">
    <property type="protein sequence ID" value="WIM93569.1"/>
    <property type="molecule type" value="Genomic_DNA"/>
</dbReference>